<keyword evidence="2" id="KW-1185">Reference proteome</keyword>
<dbReference type="KEGG" id="azz:DEW08_30365"/>
<keyword evidence="1" id="KW-0614">Plasmid</keyword>
<sequence>MVEASQPMEANQMFGKRPDPAVAELERQVLDLREELADLRVRVKVLIEHKPAPSRAIPAAQRQPMPEVFPPPAPGTLEGLTAELERLDNRITAVHTDLMNRQTEVLTEMAKAMNIVNLVSETTSKRTDSMVQLAYESVTLSHFLLFLGSYLEVNGIVPRGGLRKVFEMVSGNMSPEQRTHGERIIGNLQNWCNPH</sequence>
<accession>A0A2S2D0P6</accession>
<dbReference type="AlphaFoldDB" id="A0A2S2D0P6"/>
<gene>
    <name evidence="1" type="ORF">DEW08_30365</name>
</gene>
<dbReference type="EMBL" id="CP029360">
    <property type="protein sequence ID" value="AWK90322.1"/>
    <property type="molecule type" value="Genomic_DNA"/>
</dbReference>
<evidence type="ECO:0000313" key="2">
    <source>
        <dbReference type="Proteomes" id="UP000245629"/>
    </source>
</evidence>
<geneLocation type="plasmid" evidence="1 2">
    <name>unnamed5</name>
</geneLocation>
<organism evidence="1 2">
    <name type="scientific">Azospirillum thermophilum</name>
    <dbReference type="NCBI Taxonomy" id="2202148"/>
    <lineage>
        <taxon>Bacteria</taxon>
        <taxon>Pseudomonadati</taxon>
        <taxon>Pseudomonadota</taxon>
        <taxon>Alphaproteobacteria</taxon>
        <taxon>Rhodospirillales</taxon>
        <taxon>Azospirillaceae</taxon>
        <taxon>Azospirillum</taxon>
    </lineage>
</organism>
<evidence type="ECO:0000313" key="1">
    <source>
        <dbReference type="EMBL" id="AWK90322.1"/>
    </source>
</evidence>
<name>A0A2S2D0P6_9PROT</name>
<reference evidence="2" key="1">
    <citation type="submission" date="2018-05" db="EMBL/GenBank/DDBJ databases">
        <title>Azospirillum thermophila sp. nov., a novel isolated from hot spring.</title>
        <authorList>
            <person name="Zhao Z."/>
        </authorList>
    </citation>
    <scope>NUCLEOTIDE SEQUENCE [LARGE SCALE GENOMIC DNA]</scope>
    <source>
        <strain evidence="2">CFH 70021</strain>
        <plasmid evidence="2">unnamed5</plasmid>
    </source>
</reference>
<protein>
    <submittedName>
        <fullName evidence="1">Uncharacterized protein</fullName>
    </submittedName>
</protein>
<proteinExistence type="predicted"/>
<dbReference type="Proteomes" id="UP000245629">
    <property type="component" value="Plasmid unnamed5"/>
</dbReference>